<feature type="non-terminal residue" evidence="1">
    <location>
        <position position="259"/>
    </location>
</feature>
<organism evidence="1 2">
    <name type="scientific">Prorocentrum cordatum</name>
    <dbReference type="NCBI Taxonomy" id="2364126"/>
    <lineage>
        <taxon>Eukaryota</taxon>
        <taxon>Sar</taxon>
        <taxon>Alveolata</taxon>
        <taxon>Dinophyceae</taxon>
        <taxon>Prorocentrales</taxon>
        <taxon>Prorocentraceae</taxon>
        <taxon>Prorocentrum</taxon>
    </lineage>
</organism>
<dbReference type="EMBL" id="CAUYUJ010017523">
    <property type="protein sequence ID" value="CAK0875524.1"/>
    <property type="molecule type" value="Genomic_DNA"/>
</dbReference>
<keyword evidence="2" id="KW-1185">Reference proteome</keyword>
<dbReference type="Proteomes" id="UP001189429">
    <property type="component" value="Unassembled WGS sequence"/>
</dbReference>
<protein>
    <submittedName>
        <fullName evidence="1">Uncharacterized protein</fullName>
    </submittedName>
</protein>
<evidence type="ECO:0000313" key="1">
    <source>
        <dbReference type="EMBL" id="CAK0875524.1"/>
    </source>
</evidence>
<accession>A0ABN9VQ10</accession>
<evidence type="ECO:0000313" key="2">
    <source>
        <dbReference type="Proteomes" id="UP001189429"/>
    </source>
</evidence>
<name>A0ABN9VQ10_9DINO</name>
<comment type="caution">
    <text evidence="1">The sequence shown here is derived from an EMBL/GenBank/DDBJ whole genome shotgun (WGS) entry which is preliminary data.</text>
</comment>
<sequence>MTEDELDSTMTAKLGECACVLIKKILTVPEGSKEMADAATQAAHHLHDFLPNTSIAEQVDLGDPQLALLRVLLEKLDAYIKDEADSDISLHEHMKAQIHQYVEDARRAVKTVGQHAVDVASAETQTTAAKIEPYMHGLPDGADWLSAGPANLHAWKNLAAHAYSTILSTEMSKTIGPLKKNVDAAEKALAHWKSDGEKYGLRIEGDQNYQKVSEIITNAWVTLVTGSLFMAFKKAIDKQLLRATIAKTTSVLKERGIAQ</sequence>
<gene>
    <name evidence="1" type="ORF">PCOR1329_LOCUS60173</name>
</gene>
<reference evidence="1" key="1">
    <citation type="submission" date="2023-10" db="EMBL/GenBank/DDBJ databases">
        <authorList>
            <person name="Chen Y."/>
            <person name="Shah S."/>
            <person name="Dougan E. K."/>
            <person name="Thang M."/>
            <person name="Chan C."/>
        </authorList>
    </citation>
    <scope>NUCLEOTIDE SEQUENCE [LARGE SCALE GENOMIC DNA]</scope>
</reference>
<proteinExistence type="predicted"/>